<evidence type="ECO:0000256" key="2">
    <source>
        <dbReference type="ARBA" id="ARBA00023043"/>
    </source>
</evidence>
<sequence>MFSHLILVTCFIIPTARASGWDDFTDNLATDLAPLISLFGERLTTQFLSESISLLDNFIFALAPLGILTAVVSVIRVCGNPSLRAFIGRAQEGPGEADHELLSCVSETTAELFNNGGISRVFGRPRLLEVVVWRDRDPTSKMDCWKRGTLRDALQQGAWASRDGSWDFHDKEDLLPELEIPNLSLNKGIVRRSQAWFYCAAIAGFVLQIGVLAYSALTVHIYPDRFQKDGEPVEDYAFPLFFIGTICLCTGMFLCAFIIERSSKEFYFHPVKPSKIYWLQPGGQNVGDQVFDSFLAVNEGPSSQPAEGLRYIKSIRDHTFQDNPYILILTIVFTLIGFVAQFVGLRGLHSSVTLAQMGSTLVMAIVRTCLRTKRISSKENRLAKQEQRLTSYKNQELDCFAFHLEKVKSFSLVSVTARGSSSYQPSLSSNASTTNSVQLTGLGATLIQTRAQLAALTSDTGQLRDMGWDKLPIRQMARSLAQALEMTMDLLSTWKEALDSLDGFDLALVCQSHQKSIAPVVENYRIGLEKTDDTLHWRVTEQELEAVLGLWTWSLLSSANGSHWLRNGLARLVGLDESEARAEDTDLYFHKWMFRRTEARMVSSKMISFPQEMFGFYSNEFPNEKDILVVETKNNLETMAAQDIYIQFLKGVLRNLEALGGDVNVLRGYQNRLHAYSSRLEDLVNCVESSGLGSREDALLCIVPVMKNYGLLPELDGDSGVVQGRIEELIVSKDWTDAFSTIRWLCECSEGAEFEYSLFELGYLCRRAMLQLDPNLQREGFEQACLAIAADPRAKYFEKLGSTRSTGWMNTTKRLECWKEMSHQLGWVVWHTVQRHSNNQLMKDTLASLGISDNCVSMANGLNDEEQKRRATQAALHWLTNSDEKLFNRDLLAIDDRLALDWVCQDGHHALMHWLIARWVEFDKRCPGAIYNIILWAVEGRYQSAFASLRRRGANMDAQNATTGSTVLMDKIMESDEQAVEELLGAGADIDGRHANGATPLMAACHAGDVGMVSLLLSKGATVNIQNADGFSPLICSILENHVTVARALFDHGADPNMRNFGASTPLMRAAADDRVEMVELLLSRGADVDMQTQDGDTALMLAARNECTETTRLLLKHGADINKRMLGGKTALEWAQKAYETEAFKLLEAASAKYS</sequence>
<feature type="repeat" description="ANK" evidence="3">
    <location>
        <begin position="1029"/>
        <end position="1061"/>
    </location>
</feature>
<dbReference type="EMBL" id="ML734599">
    <property type="protein sequence ID" value="KAB8246493.1"/>
    <property type="molecule type" value="Genomic_DNA"/>
</dbReference>
<keyword evidence="4" id="KW-0472">Membrane</keyword>
<name>A0A3M7JDW7_ASPFL</name>
<dbReference type="PROSITE" id="PS50088">
    <property type="entry name" value="ANK_REPEAT"/>
    <property type="match status" value="4"/>
</dbReference>
<feature type="transmembrane region" description="Helical" evidence="4">
    <location>
        <begin position="236"/>
        <end position="259"/>
    </location>
</feature>
<dbReference type="VEuPathDB" id="FungiDB:F9C07_1424"/>
<dbReference type="PANTHER" id="PTHR24173">
    <property type="entry name" value="ANKYRIN REPEAT CONTAINING"/>
    <property type="match status" value="1"/>
</dbReference>
<dbReference type="PROSITE" id="PS50297">
    <property type="entry name" value="ANK_REP_REGION"/>
    <property type="match status" value="4"/>
</dbReference>
<dbReference type="AlphaFoldDB" id="A0A3M7JDW7"/>
<dbReference type="PANTHER" id="PTHR24173:SF74">
    <property type="entry name" value="ANKYRIN REPEAT DOMAIN-CONTAINING PROTEIN 16"/>
    <property type="match status" value="1"/>
</dbReference>
<feature type="transmembrane region" description="Helical" evidence="4">
    <location>
        <begin position="58"/>
        <end position="79"/>
    </location>
</feature>
<evidence type="ECO:0000313" key="8">
    <source>
        <dbReference type="Proteomes" id="UP000275480"/>
    </source>
</evidence>
<keyword evidence="4" id="KW-0812">Transmembrane</keyword>
<keyword evidence="1" id="KW-0677">Repeat</keyword>
<dbReference type="Pfam" id="PF12796">
    <property type="entry name" value="Ank_2"/>
    <property type="match status" value="2"/>
</dbReference>
<feature type="repeat" description="ANK" evidence="3">
    <location>
        <begin position="1062"/>
        <end position="1094"/>
    </location>
</feature>
<dbReference type="EMBL" id="QQZZ01000196">
    <property type="protein sequence ID" value="RMZ36063.1"/>
    <property type="molecule type" value="Genomic_DNA"/>
</dbReference>
<evidence type="ECO:0000256" key="3">
    <source>
        <dbReference type="PROSITE-ProRule" id="PRU00023"/>
    </source>
</evidence>
<feature type="repeat" description="ANK" evidence="3">
    <location>
        <begin position="1095"/>
        <end position="1127"/>
    </location>
</feature>
<evidence type="ECO:0000256" key="5">
    <source>
        <dbReference type="SAM" id="SignalP"/>
    </source>
</evidence>
<reference evidence="7 8" key="1">
    <citation type="submission" date="2018-07" db="EMBL/GenBank/DDBJ databases">
        <title>Identification of spontaneous genetic mutation associated with occurrence of a yellow conidial color mutant of Aspergillus flavus.</title>
        <authorList>
            <person name="Chang P.-K."/>
            <person name="Mack B.M."/>
            <person name="Scharfenstein L."/>
            <person name="Gilbert M.K."/>
        </authorList>
    </citation>
    <scope>NUCLEOTIDE SEQUENCE [LARGE SCALE GENOMIC DNA]</scope>
    <source>
        <strain evidence="7 8">CA14</strain>
    </source>
</reference>
<evidence type="ECO:0000256" key="4">
    <source>
        <dbReference type="SAM" id="Phobius"/>
    </source>
</evidence>
<keyword evidence="2 3" id="KW-0040">ANK repeat</keyword>
<dbReference type="VEuPathDB" id="FungiDB:AFLA_004228"/>
<dbReference type="Gene3D" id="1.25.40.20">
    <property type="entry name" value="Ankyrin repeat-containing domain"/>
    <property type="match status" value="1"/>
</dbReference>
<proteinExistence type="predicted"/>
<dbReference type="InterPro" id="IPR036770">
    <property type="entry name" value="Ankyrin_rpt-contain_sf"/>
</dbReference>
<dbReference type="SMART" id="SM00248">
    <property type="entry name" value="ANK"/>
    <property type="match status" value="6"/>
</dbReference>
<dbReference type="Proteomes" id="UP000325434">
    <property type="component" value="Unassembled WGS sequence"/>
</dbReference>
<reference evidence="6" key="2">
    <citation type="submission" date="2019-04" db="EMBL/GenBank/DDBJ databases">
        <title>Friends and foes A comparative genomics study of 23 Aspergillus species from section Flavi.</title>
        <authorList>
            <consortium name="DOE Joint Genome Institute"/>
            <person name="Kjaerbolling I."/>
            <person name="Vesth T."/>
            <person name="Frisvad J.C."/>
            <person name="Nybo J.L."/>
            <person name="Theobald S."/>
            <person name="Kildgaard S."/>
            <person name="Isbrandt T."/>
            <person name="Kuo A."/>
            <person name="Sato A."/>
            <person name="Lyhne E.K."/>
            <person name="Kogle M.E."/>
            <person name="Wiebenga A."/>
            <person name="Kun R.S."/>
            <person name="Lubbers R.J."/>
            <person name="Makela M.R."/>
            <person name="Barry K."/>
            <person name="Chovatia M."/>
            <person name="Clum A."/>
            <person name="Daum C."/>
            <person name="Haridas S."/>
            <person name="He G."/>
            <person name="LaButti K."/>
            <person name="Lipzen A."/>
            <person name="Mondo S."/>
            <person name="Riley R."/>
            <person name="Salamov A."/>
            <person name="Simmons B.A."/>
            <person name="Magnuson J.K."/>
            <person name="Henrissat B."/>
            <person name="Mortensen U.H."/>
            <person name="Larsen T.O."/>
            <person name="Devries R.P."/>
            <person name="Grigoriev I.V."/>
            <person name="Machida M."/>
            <person name="Baker S.E."/>
            <person name="Andersen M.R."/>
        </authorList>
    </citation>
    <scope>NUCLEOTIDE SEQUENCE [LARGE SCALE GENOMIC DNA]</scope>
    <source>
        <strain evidence="6">CBS 121.62</strain>
    </source>
</reference>
<evidence type="ECO:0000313" key="7">
    <source>
        <dbReference type="EMBL" id="RMZ36063.1"/>
    </source>
</evidence>
<evidence type="ECO:0000256" key="1">
    <source>
        <dbReference type="ARBA" id="ARBA00022737"/>
    </source>
</evidence>
<protein>
    <submittedName>
        <fullName evidence="6">Uncharacterized protein</fullName>
    </submittedName>
</protein>
<dbReference type="SUPFAM" id="SSF48403">
    <property type="entry name" value="Ankyrin repeat"/>
    <property type="match status" value="1"/>
</dbReference>
<feature type="signal peptide" evidence="5">
    <location>
        <begin position="1"/>
        <end position="18"/>
    </location>
</feature>
<feature type="chain" id="PRO_5044081751" evidence="5">
    <location>
        <begin position="19"/>
        <end position="1156"/>
    </location>
</feature>
<feature type="transmembrane region" description="Helical" evidence="4">
    <location>
        <begin position="325"/>
        <end position="345"/>
    </location>
</feature>
<keyword evidence="4" id="KW-1133">Transmembrane helix</keyword>
<keyword evidence="5" id="KW-0732">Signal</keyword>
<dbReference type="Proteomes" id="UP000275480">
    <property type="component" value="Unassembled WGS sequence"/>
</dbReference>
<dbReference type="VEuPathDB" id="FungiDB:F9C07_1425"/>
<feature type="transmembrane region" description="Helical" evidence="4">
    <location>
        <begin position="195"/>
        <end position="216"/>
    </location>
</feature>
<accession>A0A3M7JDW7</accession>
<organism evidence="6">
    <name type="scientific">Aspergillus flavus</name>
    <dbReference type="NCBI Taxonomy" id="5059"/>
    <lineage>
        <taxon>Eukaryota</taxon>
        <taxon>Fungi</taxon>
        <taxon>Dikarya</taxon>
        <taxon>Ascomycota</taxon>
        <taxon>Pezizomycotina</taxon>
        <taxon>Eurotiomycetes</taxon>
        <taxon>Eurotiomycetidae</taxon>
        <taxon>Eurotiales</taxon>
        <taxon>Aspergillaceae</taxon>
        <taxon>Aspergillus</taxon>
        <taxon>Aspergillus subgen. Circumdati</taxon>
    </lineage>
</organism>
<dbReference type="InterPro" id="IPR002110">
    <property type="entry name" value="Ankyrin_rpt"/>
</dbReference>
<evidence type="ECO:0000313" key="6">
    <source>
        <dbReference type="EMBL" id="KAB8246493.1"/>
    </source>
</evidence>
<gene>
    <name evidence="6" type="ORF">BDV35DRAFT_222388</name>
    <name evidence="7" type="ORF">CA14_009774</name>
</gene>
<feature type="repeat" description="ANK" evidence="3">
    <location>
        <begin position="996"/>
        <end position="1028"/>
    </location>
</feature>